<organism evidence="2 3">
    <name type="scientific">Lepidopterella palustris CBS 459.81</name>
    <dbReference type="NCBI Taxonomy" id="1314670"/>
    <lineage>
        <taxon>Eukaryota</taxon>
        <taxon>Fungi</taxon>
        <taxon>Dikarya</taxon>
        <taxon>Ascomycota</taxon>
        <taxon>Pezizomycotina</taxon>
        <taxon>Dothideomycetes</taxon>
        <taxon>Pleosporomycetidae</taxon>
        <taxon>Mytilinidiales</taxon>
        <taxon>Argynnaceae</taxon>
        <taxon>Lepidopterella</taxon>
    </lineage>
</organism>
<dbReference type="AlphaFoldDB" id="A0A8E2JCS5"/>
<gene>
    <name evidence="2" type="ORF">K432DRAFT_395721</name>
</gene>
<dbReference type="Proteomes" id="UP000250266">
    <property type="component" value="Unassembled WGS sequence"/>
</dbReference>
<proteinExistence type="predicted"/>
<protein>
    <submittedName>
        <fullName evidence="2">Uncharacterized protein</fullName>
    </submittedName>
</protein>
<evidence type="ECO:0000256" key="1">
    <source>
        <dbReference type="SAM" id="MobiDB-lite"/>
    </source>
</evidence>
<name>A0A8E2JCS5_9PEZI</name>
<feature type="compositionally biased region" description="Polar residues" evidence="1">
    <location>
        <begin position="39"/>
        <end position="72"/>
    </location>
</feature>
<evidence type="ECO:0000313" key="2">
    <source>
        <dbReference type="EMBL" id="OCK77284.1"/>
    </source>
</evidence>
<dbReference type="EMBL" id="KV745139">
    <property type="protein sequence ID" value="OCK77284.1"/>
    <property type="molecule type" value="Genomic_DNA"/>
</dbReference>
<sequence>SSPGCRSSPKRAQQRDRETDEAPDGAGERERQRKRTWDAPQTSSTGKQHKQAAQASSTSKQHKQAAQASSCTAVPGIVASSHRRIVAPSHRRLVYQKQEASSPSSGEK</sequence>
<feature type="compositionally biased region" description="Basic and acidic residues" evidence="1">
    <location>
        <begin position="13"/>
        <end position="37"/>
    </location>
</feature>
<accession>A0A8E2JCS5</accession>
<reference evidence="2 3" key="1">
    <citation type="journal article" date="2016" name="Nat. Commun.">
        <title>Ectomycorrhizal ecology is imprinted in the genome of the dominant symbiotic fungus Cenococcum geophilum.</title>
        <authorList>
            <consortium name="DOE Joint Genome Institute"/>
            <person name="Peter M."/>
            <person name="Kohler A."/>
            <person name="Ohm R.A."/>
            <person name="Kuo A."/>
            <person name="Krutzmann J."/>
            <person name="Morin E."/>
            <person name="Arend M."/>
            <person name="Barry K.W."/>
            <person name="Binder M."/>
            <person name="Choi C."/>
            <person name="Clum A."/>
            <person name="Copeland A."/>
            <person name="Grisel N."/>
            <person name="Haridas S."/>
            <person name="Kipfer T."/>
            <person name="LaButti K."/>
            <person name="Lindquist E."/>
            <person name="Lipzen A."/>
            <person name="Maire R."/>
            <person name="Meier B."/>
            <person name="Mihaltcheva S."/>
            <person name="Molinier V."/>
            <person name="Murat C."/>
            <person name="Poggeler S."/>
            <person name="Quandt C.A."/>
            <person name="Sperisen C."/>
            <person name="Tritt A."/>
            <person name="Tisserant E."/>
            <person name="Crous P.W."/>
            <person name="Henrissat B."/>
            <person name="Nehls U."/>
            <person name="Egli S."/>
            <person name="Spatafora J.W."/>
            <person name="Grigoriev I.V."/>
            <person name="Martin F.M."/>
        </authorList>
    </citation>
    <scope>NUCLEOTIDE SEQUENCE [LARGE SCALE GENOMIC DNA]</scope>
    <source>
        <strain evidence="2 3">CBS 459.81</strain>
    </source>
</reference>
<feature type="compositionally biased region" description="Basic residues" evidence="1">
    <location>
        <begin position="81"/>
        <end position="94"/>
    </location>
</feature>
<feature type="region of interest" description="Disordered" evidence="1">
    <location>
        <begin position="1"/>
        <end position="108"/>
    </location>
</feature>
<evidence type="ECO:0000313" key="3">
    <source>
        <dbReference type="Proteomes" id="UP000250266"/>
    </source>
</evidence>
<keyword evidence="3" id="KW-1185">Reference proteome</keyword>
<feature type="compositionally biased region" description="Polar residues" evidence="1">
    <location>
        <begin position="98"/>
        <end position="108"/>
    </location>
</feature>
<feature type="non-terminal residue" evidence="2">
    <location>
        <position position="1"/>
    </location>
</feature>